<feature type="compositionally biased region" description="Polar residues" evidence="4">
    <location>
        <begin position="1"/>
        <end position="11"/>
    </location>
</feature>
<dbReference type="GO" id="GO:0031591">
    <property type="term" value="P:wybutosine biosynthetic process"/>
    <property type="evidence" value="ECO:0007669"/>
    <property type="project" value="TreeGrafter"/>
</dbReference>
<dbReference type="Proteomes" id="UP001202479">
    <property type="component" value="Unassembled WGS sequence"/>
</dbReference>
<dbReference type="InterPro" id="IPR015915">
    <property type="entry name" value="Kelch-typ_b-propeller"/>
</dbReference>
<dbReference type="PANTHER" id="PTHR46529">
    <property type="entry name" value="TRNA WYBUTOSINE-SYNTHESIZING PROTEIN 4"/>
    <property type="match status" value="1"/>
</dbReference>
<dbReference type="SUPFAM" id="SSF53335">
    <property type="entry name" value="S-adenosyl-L-methionine-dependent methyltransferases"/>
    <property type="match status" value="1"/>
</dbReference>
<comment type="similarity">
    <text evidence="2">Belongs to the methyltransferase superfamily. LCMT family.</text>
</comment>
<comment type="caution">
    <text evidence="5">The sequence shown here is derived from an EMBL/GenBank/DDBJ whole genome shotgun (WGS) entry which is preliminary data.</text>
</comment>
<sequence>MTRENTVSSSDKVQRFRPFKQAEKDKRKKKYDDLQVQGTNNSSIVSKRSVEKLYFPEIQPELGSWFGCFVKDGKKWKRRSPAINRGYWIRMESIRSVLEKILNLNPNKRVNIVNLGCGFDPLPFQMLSSCCCCCGGGGGGNRGSGKCTRDMDLNFVDIDYLELVEEKCKLIRESHEIMSLIGTFSNSKDFKIYTERYKLIGCDLNDLKHYQKVSSVVCTSKDEVNVFIAEVSLAYMKPEFANSVIGISSQAPNSHFILLEQIMPDGPHNAFATKMLYHFQHLRCPIQCVESYPTKHKQVERFRKMYRYAEVKNLFENWHSLVSNEMKSKIMEIEEFDEWEEFILFCQHYVLVHSTNVGGQLVYERDSIDDDLIYKEFEVDEGVSFHLDDRFNKDLLQLKFPAVADLEGKIYINGGLGQKRSGETLEVNYDTGTITLVSPKDVATDTTTCTPSARVCHSLTGINNDELILIGGRTKPGDFKDDIYSFNKKRWEKAGHLDMPRSRHAVVKINDCRLLICGGLKNGNIGNKFVIFDAKSRKISAVNIRGVEVDNLMSSTMTFDEASQTGYLYGGIIDSFVPRVNDKLYKWRIIQQDTGEVAIYIEKVFESVFLSRIGSRATIIKDPVCQELNKLLIVGGVSPSTIFTNSSNIMTLNLTNFELKSVKIGTTSQPPIFIGFGYVELDKKEGNEKQRSKRRRRSSLIISGGAVCYSFGSCYNSVYRIEY</sequence>
<proteinExistence type="inferred from homology"/>
<dbReference type="InterPro" id="IPR029063">
    <property type="entry name" value="SAM-dependent_MTases_sf"/>
</dbReference>
<evidence type="ECO:0000256" key="4">
    <source>
        <dbReference type="SAM" id="MobiDB-lite"/>
    </source>
</evidence>
<gene>
    <name evidence="5" type="ORF">KGF56_001832</name>
</gene>
<accession>A0AAI9WYY4</accession>
<keyword evidence="3" id="KW-0949">S-adenosyl-L-methionine</keyword>
<keyword evidence="6" id="KW-1185">Reference proteome</keyword>
<comment type="pathway">
    <text evidence="1">tRNA modification; wybutosine-tRNA(Phe) biosynthesis.</text>
</comment>
<organism evidence="5 6">
    <name type="scientific">Candida oxycetoniae</name>
    <dbReference type="NCBI Taxonomy" id="497107"/>
    <lineage>
        <taxon>Eukaryota</taxon>
        <taxon>Fungi</taxon>
        <taxon>Dikarya</taxon>
        <taxon>Ascomycota</taxon>
        <taxon>Saccharomycotina</taxon>
        <taxon>Pichiomycetes</taxon>
        <taxon>Debaryomycetaceae</taxon>
        <taxon>Candida/Lodderomyces clade</taxon>
        <taxon>Candida</taxon>
    </lineage>
</organism>
<dbReference type="GO" id="GO:0008175">
    <property type="term" value="F:tRNA methyltransferase activity"/>
    <property type="evidence" value="ECO:0007669"/>
    <property type="project" value="TreeGrafter"/>
</dbReference>
<evidence type="ECO:0000313" key="5">
    <source>
        <dbReference type="EMBL" id="KAI3405335.2"/>
    </source>
</evidence>
<evidence type="ECO:0000313" key="6">
    <source>
        <dbReference type="Proteomes" id="UP001202479"/>
    </source>
</evidence>
<dbReference type="AlphaFoldDB" id="A0AAI9WYY4"/>
<feature type="compositionally biased region" description="Basic and acidic residues" evidence="4">
    <location>
        <begin position="20"/>
        <end position="33"/>
    </location>
</feature>
<dbReference type="Gene3D" id="2.120.10.80">
    <property type="entry name" value="Kelch-type beta propeller"/>
    <property type="match status" value="1"/>
</dbReference>
<dbReference type="RefSeq" id="XP_049181080.1">
    <property type="nucleotide sequence ID" value="XM_049322997.1"/>
</dbReference>
<dbReference type="GeneID" id="73379449"/>
<reference evidence="5" key="1">
    <citation type="journal article" date="2022" name="DNA Res.">
        <title>Genome analysis of five recently described species of the CUG-Ser clade uncovers Candida theae as a new hybrid lineage with pathogenic potential in the Candida parapsilosis species complex.</title>
        <authorList>
            <person name="Mixao V."/>
            <person name="Del Olmo V."/>
            <person name="Hegedusova E."/>
            <person name="Saus E."/>
            <person name="Pryszcz L."/>
            <person name="Cillingova A."/>
            <person name="Nosek J."/>
            <person name="Gabaldon T."/>
        </authorList>
    </citation>
    <scope>NUCLEOTIDE SEQUENCE</scope>
    <source>
        <strain evidence="5">CBS 10844</strain>
    </source>
</reference>
<dbReference type="Pfam" id="PF13418">
    <property type="entry name" value="Beta-prop_TYW4"/>
    <property type="match status" value="1"/>
</dbReference>
<evidence type="ECO:0000256" key="2">
    <source>
        <dbReference type="ARBA" id="ARBA00010703"/>
    </source>
</evidence>
<dbReference type="Gene3D" id="3.40.50.150">
    <property type="entry name" value="Vaccinia Virus protein VP39"/>
    <property type="match status" value="1"/>
</dbReference>
<evidence type="ECO:0000256" key="3">
    <source>
        <dbReference type="ARBA" id="ARBA00022691"/>
    </source>
</evidence>
<name>A0AAI9WYY4_9ASCO</name>
<evidence type="ECO:0000256" key="1">
    <source>
        <dbReference type="ARBA" id="ARBA00004797"/>
    </source>
</evidence>
<feature type="region of interest" description="Disordered" evidence="4">
    <location>
        <begin position="1"/>
        <end position="34"/>
    </location>
</feature>
<protein>
    <submittedName>
        <fullName evidence="5">PPM2</fullName>
    </submittedName>
</protein>
<dbReference type="EMBL" id="JAHUZD010000039">
    <property type="protein sequence ID" value="KAI3405335.2"/>
    <property type="molecule type" value="Genomic_DNA"/>
</dbReference>
<dbReference type="PANTHER" id="PTHR46529:SF1">
    <property type="entry name" value="TRNA WYBUTOSINE-SYNTHESIZING PROTEIN 4"/>
    <property type="match status" value="1"/>
</dbReference>
<dbReference type="GO" id="GO:0030488">
    <property type="term" value="P:tRNA methylation"/>
    <property type="evidence" value="ECO:0007669"/>
    <property type="project" value="TreeGrafter"/>
</dbReference>
<dbReference type="SUPFAM" id="SSF117281">
    <property type="entry name" value="Kelch motif"/>
    <property type="match status" value="1"/>
</dbReference>